<accession>A0A0F9RIS0</accession>
<dbReference type="EMBL" id="LAZR01002848">
    <property type="protein sequence ID" value="KKN24886.1"/>
    <property type="molecule type" value="Genomic_DNA"/>
</dbReference>
<dbReference type="AlphaFoldDB" id="A0A0F9RIS0"/>
<evidence type="ECO:0000259" key="1">
    <source>
        <dbReference type="Pfam" id="PF24746"/>
    </source>
</evidence>
<reference evidence="2" key="1">
    <citation type="journal article" date="2015" name="Nature">
        <title>Complex archaea that bridge the gap between prokaryotes and eukaryotes.</title>
        <authorList>
            <person name="Spang A."/>
            <person name="Saw J.H."/>
            <person name="Jorgensen S.L."/>
            <person name="Zaremba-Niedzwiedzka K."/>
            <person name="Martijn J."/>
            <person name="Lind A.E."/>
            <person name="van Eijk R."/>
            <person name="Schleper C."/>
            <person name="Guy L."/>
            <person name="Ettema T.J."/>
        </authorList>
    </citation>
    <scope>NUCLEOTIDE SEQUENCE</scope>
</reference>
<name>A0A0F9RIS0_9ZZZZ</name>
<organism evidence="2">
    <name type="scientific">marine sediment metagenome</name>
    <dbReference type="NCBI Taxonomy" id="412755"/>
    <lineage>
        <taxon>unclassified sequences</taxon>
        <taxon>metagenomes</taxon>
        <taxon>ecological metagenomes</taxon>
    </lineage>
</organism>
<dbReference type="InterPro" id="IPR056111">
    <property type="entry name" value="DUF7694"/>
</dbReference>
<comment type="caution">
    <text evidence="2">The sequence shown here is derived from an EMBL/GenBank/DDBJ whole genome shotgun (WGS) entry which is preliminary data.</text>
</comment>
<dbReference type="Pfam" id="PF24746">
    <property type="entry name" value="DUF7694"/>
    <property type="match status" value="1"/>
</dbReference>
<evidence type="ECO:0000313" key="2">
    <source>
        <dbReference type="EMBL" id="KKN24886.1"/>
    </source>
</evidence>
<sequence length="147" mass="16512">MPGSGIVLGPDGTQVNPQSAWGEWGFPEKEDLPKGWRGNVVREELIGAYVLPKRKLRVMLGIEAKLGSGYWIHLSVSHAKANPTHKTMAMCKKLFIGENREAIAIYPPANRHVNLNDFCLHLWSPMDPRDRTWPKMEKTLPDGTLSI</sequence>
<gene>
    <name evidence="2" type="ORF">LCGC14_0890360</name>
</gene>
<protein>
    <recommendedName>
        <fullName evidence="1">DUF7694 domain-containing protein</fullName>
    </recommendedName>
</protein>
<proteinExistence type="predicted"/>
<feature type="domain" description="DUF7694" evidence="1">
    <location>
        <begin position="67"/>
        <end position="125"/>
    </location>
</feature>